<evidence type="ECO:0000313" key="7">
    <source>
        <dbReference type="EMBL" id="KKY01301.1"/>
    </source>
</evidence>
<feature type="domain" description="4Fe-4S ferredoxin-type" evidence="6">
    <location>
        <begin position="1"/>
        <end position="28"/>
    </location>
</feature>
<dbReference type="InterPro" id="IPR017900">
    <property type="entry name" value="4Fe4S_Fe_S_CS"/>
</dbReference>
<dbReference type="Gene3D" id="3.40.109.10">
    <property type="entry name" value="NADH Oxidase"/>
    <property type="match status" value="1"/>
</dbReference>
<dbReference type="CDD" id="cd02143">
    <property type="entry name" value="nitroreductase_FeS-like"/>
    <property type="match status" value="1"/>
</dbReference>
<dbReference type="GO" id="GO:0016491">
    <property type="term" value="F:oxidoreductase activity"/>
    <property type="evidence" value="ECO:0007669"/>
    <property type="project" value="UniProtKB-KW"/>
</dbReference>
<dbReference type="InterPro" id="IPR017896">
    <property type="entry name" value="4Fe4S_Fe-S-bd"/>
</dbReference>
<evidence type="ECO:0000256" key="3">
    <source>
        <dbReference type="ARBA" id="ARBA00023002"/>
    </source>
</evidence>
<evidence type="ECO:0000313" key="8">
    <source>
        <dbReference type="Proteomes" id="UP000034407"/>
    </source>
</evidence>
<dbReference type="Proteomes" id="UP000034407">
    <property type="component" value="Unassembled WGS sequence"/>
</dbReference>
<keyword evidence="8" id="KW-1185">Reference proteome</keyword>
<protein>
    <submittedName>
        <fullName evidence="7">Nitroreductase</fullName>
    </submittedName>
</protein>
<keyword evidence="2" id="KW-0479">Metal-binding</keyword>
<evidence type="ECO:0000256" key="5">
    <source>
        <dbReference type="ARBA" id="ARBA00023014"/>
    </source>
</evidence>
<dbReference type="AlphaFoldDB" id="A0A0M3DGN9"/>
<dbReference type="PANTHER" id="PTHR43673">
    <property type="entry name" value="NAD(P)H NITROREDUCTASE YDGI-RELATED"/>
    <property type="match status" value="1"/>
</dbReference>
<dbReference type="Pfam" id="PF00881">
    <property type="entry name" value="Nitroreductase"/>
    <property type="match status" value="1"/>
</dbReference>
<keyword evidence="5" id="KW-0411">Iron-sulfur</keyword>
<dbReference type="PATRIC" id="fig|1629550.3.peg.1356"/>
<sequence>MMKVDKDLCIGCSLCVKDCIVNDIELVDGKAQIKNVSCFKCGHCIAICPKNAVSTDDYNMDEVLDYDKDSFTINEDNLLNFIKFRRSVRHFKKKDVEIEKINKIIEAGRFTQTSTNSQNVSYVVVKDNIEKLKEMAFDSLYNLGTNLLENLNDETKPFERYAKMWINMYNAYKANPTGRDGLFFNAPAVILVVSDSPVNASLVSSNMELMTNALGLGTFFSGFFIKAAQENKEIMRFLGLSENQHIVNCMIIGYPSVKYQRTVPRKDAIISWK</sequence>
<dbReference type="GO" id="GO:0051536">
    <property type="term" value="F:iron-sulfur cluster binding"/>
    <property type="evidence" value="ECO:0007669"/>
    <property type="project" value="UniProtKB-KW"/>
</dbReference>
<dbReference type="PANTHER" id="PTHR43673:SF10">
    <property type="entry name" value="NADH DEHYDROGENASE_NAD(P)H NITROREDUCTASE XCC3605-RELATED"/>
    <property type="match status" value="1"/>
</dbReference>
<dbReference type="SUPFAM" id="SSF54862">
    <property type="entry name" value="4Fe-4S ferredoxins"/>
    <property type="match status" value="1"/>
</dbReference>
<organism evidence="7 8">
    <name type="scientific">Paraclostridium benzoelyticum</name>
    <dbReference type="NCBI Taxonomy" id="1629550"/>
    <lineage>
        <taxon>Bacteria</taxon>
        <taxon>Bacillati</taxon>
        <taxon>Bacillota</taxon>
        <taxon>Clostridia</taxon>
        <taxon>Peptostreptococcales</taxon>
        <taxon>Peptostreptococcaceae</taxon>
        <taxon>Paraclostridium</taxon>
    </lineage>
</organism>
<dbReference type="PROSITE" id="PS51379">
    <property type="entry name" value="4FE4S_FER_2"/>
    <property type="match status" value="2"/>
</dbReference>
<gene>
    <name evidence="7" type="ORF">VN21_09535</name>
</gene>
<dbReference type="RefSeq" id="WP_046823050.1">
    <property type="nucleotide sequence ID" value="NZ_LBBT01000201.1"/>
</dbReference>
<dbReference type="InterPro" id="IPR000415">
    <property type="entry name" value="Nitroreductase-like"/>
</dbReference>
<evidence type="ECO:0000256" key="2">
    <source>
        <dbReference type="ARBA" id="ARBA00022723"/>
    </source>
</evidence>
<dbReference type="Gene3D" id="3.30.70.20">
    <property type="match status" value="1"/>
</dbReference>
<keyword evidence="3" id="KW-0560">Oxidoreductase</keyword>
<dbReference type="InterPro" id="IPR029479">
    <property type="entry name" value="Nitroreductase"/>
</dbReference>
<dbReference type="EMBL" id="LBBT01000201">
    <property type="protein sequence ID" value="KKY01301.1"/>
    <property type="molecule type" value="Genomic_DNA"/>
</dbReference>
<dbReference type="SUPFAM" id="SSF55469">
    <property type="entry name" value="FMN-dependent nitroreductase-like"/>
    <property type="match status" value="1"/>
</dbReference>
<evidence type="ECO:0000256" key="1">
    <source>
        <dbReference type="ARBA" id="ARBA00007118"/>
    </source>
</evidence>
<dbReference type="GO" id="GO:0046872">
    <property type="term" value="F:metal ion binding"/>
    <property type="evidence" value="ECO:0007669"/>
    <property type="project" value="UniProtKB-KW"/>
</dbReference>
<name>A0A0M3DGN9_9FIRM</name>
<reference evidence="7 8" key="1">
    <citation type="submission" date="2015-04" db="EMBL/GenBank/DDBJ databases">
        <title>Microcin producing Clostridium sp. JC272T.</title>
        <authorList>
            <person name="Jyothsna T."/>
            <person name="Sasikala C."/>
            <person name="Ramana C."/>
        </authorList>
    </citation>
    <scope>NUCLEOTIDE SEQUENCE [LARGE SCALE GENOMIC DNA]</scope>
    <source>
        <strain evidence="7 8">JC272</strain>
    </source>
</reference>
<dbReference type="Pfam" id="PF13237">
    <property type="entry name" value="Fer4_10"/>
    <property type="match status" value="1"/>
</dbReference>
<evidence type="ECO:0000256" key="4">
    <source>
        <dbReference type="ARBA" id="ARBA00023004"/>
    </source>
</evidence>
<feature type="domain" description="4Fe-4S ferredoxin-type" evidence="6">
    <location>
        <begin position="29"/>
        <end position="58"/>
    </location>
</feature>
<dbReference type="PROSITE" id="PS00198">
    <property type="entry name" value="4FE4S_FER_1"/>
    <property type="match status" value="1"/>
</dbReference>
<evidence type="ECO:0000259" key="6">
    <source>
        <dbReference type="PROSITE" id="PS51379"/>
    </source>
</evidence>
<comment type="similarity">
    <text evidence="1">Belongs to the nitroreductase family.</text>
</comment>
<dbReference type="OrthoDB" id="368873at2"/>
<accession>A0A0M3DGN9</accession>
<proteinExistence type="inferred from homology"/>
<keyword evidence="4" id="KW-0408">Iron</keyword>
<comment type="caution">
    <text evidence="7">The sequence shown here is derived from an EMBL/GenBank/DDBJ whole genome shotgun (WGS) entry which is preliminary data.</text>
</comment>